<name>A0AAV1CPD1_OLDCO</name>
<reference evidence="3" key="1">
    <citation type="submission" date="2023-03" db="EMBL/GenBank/DDBJ databases">
        <authorList>
            <person name="Julca I."/>
        </authorList>
    </citation>
    <scope>NUCLEOTIDE SEQUENCE</scope>
</reference>
<evidence type="ECO:0000313" key="4">
    <source>
        <dbReference type="Proteomes" id="UP001161247"/>
    </source>
</evidence>
<dbReference type="Pfam" id="PF00134">
    <property type="entry name" value="Cyclin_N"/>
    <property type="match status" value="1"/>
</dbReference>
<keyword evidence="1" id="KW-0812">Transmembrane</keyword>
<gene>
    <name evidence="3" type="ORF">OLC1_LOCUS7526</name>
</gene>
<evidence type="ECO:0000259" key="2">
    <source>
        <dbReference type="Pfam" id="PF00134"/>
    </source>
</evidence>
<dbReference type="Gene3D" id="1.10.472.10">
    <property type="entry name" value="Cyclin-like"/>
    <property type="match status" value="1"/>
</dbReference>
<dbReference type="InterPro" id="IPR036915">
    <property type="entry name" value="Cyclin-like_sf"/>
</dbReference>
<dbReference type="Proteomes" id="UP001161247">
    <property type="component" value="Chromosome 2"/>
</dbReference>
<accession>A0AAV1CPD1</accession>
<dbReference type="AlphaFoldDB" id="A0AAV1CPD1"/>
<evidence type="ECO:0000256" key="1">
    <source>
        <dbReference type="SAM" id="Phobius"/>
    </source>
</evidence>
<protein>
    <submittedName>
        <fullName evidence="3">OLC1v1033131C1</fullName>
    </submittedName>
</protein>
<organism evidence="3 4">
    <name type="scientific">Oldenlandia corymbosa var. corymbosa</name>
    <dbReference type="NCBI Taxonomy" id="529605"/>
    <lineage>
        <taxon>Eukaryota</taxon>
        <taxon>Viridiplantae</taxon>
        <taxon>Streptophyta</taxon>
        <taxon>Embryophyta</taxon>
        <taxon>Tracheophyta</taxon>
        <taxon>Spermatophyta</taxon>
        <taxon>Magnoliopsida</taxon>
        <taxon>eudicotyledons</taxon>
        <taxon>Gunneridae</taxon>
        <taxon>Pentapetalae</taxon>
        <taxon>asterids</taxon>
        <taxon>lamiids</taxon>
        <taxon>Gentianales</taxon>
        <taxon>Rubiaceae</taxon>
        <taxon>Rubioideae</taxon>
        <taxon>Spermacoceae</taxon>
        <taxon>Hedyotis-Oldenlandia complex</taxon>
        <taxon>Oldenlandia</taxon>
    </lineage>
</organism>
<dbReference type="InterPro" id="IPR006671">
    <property type="entry name" value="Cyclin_N"/>
</dbReference>
<sequence>MMTELRKSTRVRVLEFLIHCAHELEVSPMVKYSALSLFAERFYPSISGLLENKATEHWLLHPMTEGNLQLFALSALWISSKMHDSPPLSVKHCKNLANKYIREQHFTLRDLLESVSEFRIGTLNIAFVFLEELLVQLREVAQVGEHVRLETCMDIFDLLYEEEEKMILYNSPFSLAASLLVVAYVVTVPKRKWEFPILPWVKFVTGCKEEDILTCVEDILKHVVCNVNMTST</sequence>
<keyword evidence="4" id="KW-1185">Reference proteome</keyword>
<keyword evidence="1" id="KW-1133">Transmembrane helix</keyword>
<evidence type="ECO:0000313" key="3">
    <source>
        <dbReference type="EMBL" id="CAI9096885.1"/>
    </source>
</evidence>
<feature type="domain" description="Cyclin N-terminal" evidence="2">
    <location>
        <begin position="4"/>
        <end position="104"/>
    </location>
</feature>
<proteinExistence type="predicted"/>
<dbReference type="SUPFAM" id="SSF47954">
    <property type="entry name" value="Cyclin-like"/>
    <property type="match status" value="1"/>
</dbReference>
<feature type="transmembrane region" description="Helical" evidence="1">
    <location>
        <begin position="167"/>
        <end position="186"/>
    </location>
</feature>
<dbReference type="EMBL" id="OX459119">
    <property type="protein sequence ID" value="CAI9096885.1"/>
    <property type="molecule type" value="Genomic_DNA"/>
</dbReference>
<keyword evidence="1" id="KW-0472">Membrane</keyword>